<evidence type="ECO:0000313" key="2">
    <source>
        <dbReference type="EMBL" id="NMO17547.1"/>
    </source>
</evidence>
<feature type="transmembrane region" description="Helical" evidence="1">
    <location>
        <begin position="17"/>
        <end position="34"/>
    </location>
</feature>
<reference evidence="2 3" key="1">
    <citation type="submission" date="2020-04" db="EMBL/GenBank/DDBJ databases">
        <title>Draft genome of Pyxidicoccus fallax type strain.</title>
        <authorList>
            <person name="Whitworth D.E."/>
        </authorList>
    </citation>
    <scope>NUCLEOTIDE SEQUENCE [LARGE SCALE GENOMIC DNA]</scope>
    <source>
        <strain evidence="2 3">DSM 14698</strain>
    </source>
</reference>
<gene>
    <name evidence="2" type="ORF">HG543_22165</name>
</gene>
<keyword evidence="1" id="KW-1133">Transmembrane helix</keyword>
<keyword evidence="1" id="KW-0812">Transmembrane</keyword>
<sequence length="141" mass="15446">MDIHVVSIFEKPMWLDMLFNLVLALGLPLLVLWLRSPARNARDVVGPDTGAPAGRFRRTLEFTAWALPAGAVLGLLGLAAWVVVDAQVHQLDLFSGRDLADPHWAWMVVPNAVVVGGILFWMRATGRRAASRDVLGLLARS</sequence>
<keyword evidence="3" id="KW-1185">Reference proteome</keyword>
<dbReference type="AlphaFoldDB" id="A0A848LIJ7"/>
<dbReference type="EMBL" id="JABBJJ010000102">
    <property type="protein sequence ID" value="NMO17547.1"/>
    <property type="molecule type" value="Genomic_DNA"/>
</dbReference>
<protein>
    <submittedName>
        <fullName evidence="2">Uncharacterized protein</fullName>
    </submittedName>
</protein>
<organism evidence="2 3">
    <name type="scientific">Pyxidicoccus fallax</name>
    <dbReference type="NCBI Taxonomy" id="394095"/>
    <lineage>
        <taxon>Bacteria</taxon>
        <taxon>Pseudomonadati</taxon>
        <taxon>Myxococcota</taxon>
        <taxon>Myxococcia</taxon>
        <taxon>Myxococcales</taxon>
        <taxon>Cystobacterineae</taxon>
        <taxon>Myxococcaceae</taxon>
        <taxon>Pyxidicoccus</taxon>
    </lineage>
</organism>
<accession>A0A848LIJ7</accession>
<evidence type="ECO:0000313" key="3">
    <source>
        <dbReference type="Proteomes" id="UP000518300"/>
    </source>
</evidence>
<comment type="caution">
    <text evidence="2">The sequence shown here is derived from an EMBL/GenBank/DDBJ whole genome shotgun (WGS) entry which is preliminary data.</text>
</comment>
<dbReference type="RefSeq" id="WP_169346827.1">
    <property type="nucleotide sequence ID" value="NZ_JABBJJ010000102.1"/>
</dbReference>
<feature type="transmembrane region" description="Helical" evidence="1">
    <location>
        <begin position="104"/>
        <end position="122"/>
    </location>
</feature>
<proteinExistence type="predicted"/>
<feature type="transmembrane region" description="Helical" evidence="1">
    <location>
        <begin position="62"/>
        <end position="84"/>
    </location>
</feature>
<dbReference type="Proteomes" id="UP000518300">
    <property type="component" value="Unassembled WGS sequence"/>
</dbReference>
<keyword evidence="1" id="KW-0472">Membrane</keyword>
<evidence type="ECO:0000256" key="1">
    <source>
        <dbReference type="SAM" id="Phobius"/>
    </source>
</evidence>
<name>A0A848LIJ7_9BACT</name>